<protein>
    <submittedName>
        <fullName evidence="2">Helix-turn-helix domain-containing protein</fullName>
    </submittedName>
</protein>
<accession>A0ABS9Q3H5</accession>
<name>A0ABS9Q3H5_9MICO</name>
<evidence type="ECO:0000256" key="1">
    <source>
        <dbReference type="SAM" id="MobiDB-lite"/>
    </source>
</evidence>
<feature type="region of interest" description="Disordered" evidence="1">
    <location>
        <begin position="1"/>
        <end position="22"/>
    </location>
</feature>
<gene>
    <name evidence="2" type="ORF">MHL29_11065</name>
</gene>
<dbReference type="CDD" id="cd00090">
    <property type="entry name" value="HTH_ARSR"/>
    <property type="match status" value="1"/>
</dbReference>
<evidence type="ECO:0000313" key="2">
    <source>
        <dbReference type="EMBL" id="MCG7322417.1"/>
    </source>
</evidence>
<feature type="compositionally biased region" description="Pro residues" evidence="1">
    <location>
        <begin position="1"/>
        <end position="14"/>
    </location>
</feature>
<dbReference type="Pfam" id="PF12840">
    <property type="entry name" value="HTH_20"/>
    <property type="match status" value="1"/>
</dbReference>
<dbReference type="Proteomes" id="UP001521931">
    <property type="component" value="Unassembled WGS sequence"/>
</dbReference>
<sequence length="238" mass="24729">MTSPQRPGPGPLPGPEGTEPQVLTSARQAVLRVLREHAAPMTVDEAAQACGLHNNTVRAHLDALVEAGFARRFRAPITGRGRPAWRYEATLAGSEAGAEYAALAVALADQVAELPGATDIAHAAGVAWGESLADDRSVPSQATPREQLRVDFDRMGFAPDDAPPGRGPGEGEELVLRQCPMLDAARRVPHVVCTVHQGLAAALVEAAGGDPASVRVEPFSVPGGCLVRLEDPGPGAGR</sequence>
<proteinExistence type="predicted"/>
<dbReference type="EMBL" id="JAKRCV010000034">
    <property type="protein sequence ID" value="MCG7322417.1"/>
    <property type="molecule type" value="Genomic_DNA"/>
</dbReference>
<reference evidence="2 3" key="1">
    <citation type="submission" date="2022-02" db="EMBL/GenBank/DDBJ databases">
        <title>Uncovering new skin microbiome diversity through culturing and metagenomics.</title>
        <authorList>
            <person name="Conlan S."/>
            <person name="Deming C."/>
            <person name="Nisc Comparative Sequencing Program N."/>
            <person name="Segre J.A."/>
        </authorList>
    </citation>
    <scope>NUCLEOTIDE SEQUENCE [LARGE SCALE GENOMIC DNA]</scope>
    <source>
        <strain evidence="2 3">ACRQZ</strain>
    </source>
</reference>
<organism evidence="2 3">
    <name type="scientific">Arsenicicoccus bolidensis</name>
    <dbReference type="NCBI Taxonomy" id="229480"/>
    <lineage>
        <taxon>Bacteria</taxon>
        <taxon>Bacillati</taxon>
        <taxon>Actinomycetota</taxon>
        <taxon>Actinomycetes</taxon>
        <taxon>Micrococcales</taxon>
        <taxon>Intrasporangiaceae</taxon>
        <taxon>Arsenicicoccus</taxon>
    </lineage>
</organism>
<keyword evidence="3" id="KW-1185">Reference proteome</keyword>
<dbReference type="InterPro" id="IPR036390">
    <property type="entry name" value="WH_DNA-bd_sf"/>
</dbReference>
<dbReference type="InterPro" id="IPR036388">
    <property type="entry name" value="WH-like_DNA-bd_sf"/>
</dbReference>
<dbReference type="InterPro" id="IPR011991">
    <property type="entry name" value="ArsR-like_HTH"/>
</dbReference>
<comment type="caution">
    <text evidence="2">The sequence shown here is derived from an EMBL/GenBank/DDBJ whole genome shotgun (WGS) entry which is preliminary data.</text>
</comment>
<dbReference type="SUPFAM" id="SSF46785">
    <property type="entry name" value="Winged helix' DNA-binding domain"/>
    <property type="match status" value="1"/>
</dbReference>
<dbReference type="Gene3D" id="1.10.10.10">
    <property type="entry name" value="Winged helix-like DNA-binding domain superfamily/Winged helix DNA-binding domain"/>
    <property type="match status" value="1"/>
</dbReference>
<dbReference type="RefSeq" id="WP_084412899.1">
    <property type="nucleotide sequence ID" value="NZ_DAMCVA010000017.1"/>
</dbReference>
<evidence type="ECO:0000313" key="3">
    <source>
        <dbReference type="Proteomes" id="UP001521931"/>
    </source>
</evidence>